<dbReference type="Proteomes" id="UP000007174">
    <property type="component" value="Unassembled WGS sequence"/>
</dbReference>
<reference evidence="3" key="2">
    <citation type="journal article" date="2012" name="Nat. Genet.">
        <title>Lifestyle transitions in plant pathogenic Colletotrichum fungi deciphered by genome and transcriptome analyses.</title>
        <authorList>
            <person name="O'Connell R.J."/>
            <person name="Thon M.R."/>
            <person name="Hacquard S."/>
            <person name="Amyotte S.G."/>
            <person name="Kleemann J."/>
            <person name="Torres M.F."/>
            <person name="Damm U."/>
            <person name="Buiate E.A."/>
            <person name="Epstein L."/>
            <person name="Alkan N."/>
            <person name="Altmueller J."/>
            <person name="Alvarado-Balderrama L."/>
            <person name="Bauser C.A."/>
            <person name="Becker C."/>
            <person name="Birren B.W."/>
            <person name="Chen Z."/>
            <person name="Choi J."/>
            <person name="Crouch J.A."/>
            <person name="Duvick J.P."/>
            <person name="Farman M.A."/>
            <person name="Gan P."/>
            <person name="Heiman D."/>
            <person name="Henrissat B."/>
            <person name="Howard R.J."/>
            <person name="Kabbage M."/>
            <person name="Koch C."/>
            <person name="Kracher B."/>
            <person name="Kubo Y."/>
            <person name="Law A.D."/>
            <person name="Lebrun M.-H."/>
            <person name="Lee Y.-H."/>
            <person name="Miyara I."/>
            <person name="Moore N."/>
            <person name="Neumann U."/>
            <person name="Nordstroem K."/>
            <person name="Panaccione D.G."/>
            <person name="Panstruga R."/>
            <person name="Place M."/>
            <person name="Proctor R.H."/>
            <person name="Prusky D."/>
            <person name="Rech G."/>
            <person name="Reinhardt R."/>
            <person name="Rollins J.A."/>
            <person name="Rounsley S."/>
            <person name="Schardl C.L."/>
            <person name="Schwartz D.C."/>
            <person name="Shenoy N."/>
            <person name="Shirasu K."/>
            <person name="Sikhakolli U.R."/>
            <person name="Stueber K."/>
            <person name="Sukno S.A."/>
            <person name="Sweigard J.A."/>
            <person name="Takano Y."/>
            <person name="Takahara H."/>
            <person name="Trail F."/>
            <person name="van der Does H.C."/>
            <person name="Voll L.M."/>
            <person name="Will I."/>
            <person name="Young S."/>
            <person name="Zeng Q."/>
            <person name="Zhang J."/>
            <person name="Zhou S."/>
            <person name="Dickman M.B."/>
            <person name="Schulze-Lefert P."/>
            <person name="Ver Loren van Themaat E."/>
            <person name="Ma L.-J."/>
            <person name="Vaillancourt L.J."/>
        </authorList>
    </citation>
    <scope>NUCLEOTIDE SEQUENCE [LARGE SCALE GENOMIC DNA]</scope>
    <source>
        <strain evidence="3">IMI 349063</strain>
    </source>
</reference>
<evidence type="ECO:0000313" key="3">
    <source>
        <dbReference type="Proteomes" id="UP000007174"/>
    </source>
</evidence>
<accession>H1VXS1</accession>
<evidence type="ECO:0000313" key="2">
    <source>
        <dbReference type="EMBL" id="CCF45033.1"/>
    </source>
</evidence>
<evidence type="ECO:0000313" key="1">
    <source>
        <dbReference type="EMBL" id="CCF37947.1"/>
    </source>
</evidence>
<dbReference type="AlphaFoldDB" id="H1VXS1"/>
<dbReference type="EMBL" id="CACQ02002722">
    <property type="protein sequence ID" value="CCF37947.1"/>
    <property type="molecule type" value="Genomic_DNA"/>
</dbReference>
<dbReference type="EMBL" id="CACQ02007378">
    <property type="protein sequence ID" value="CCF45033.1"/>
    <property type="molecule type" value="Genomic_DNA"/>
</dbReference>
<sequence length="108" mass="12178">RTADSLTDRQRPRLFDYLTILSSTYRYNRFEGCPVTSRRSNAPLAPRRGDTAPARCKLSWHVVPGLTASDTCEIAPTVSSQESRDLPLRYVKECIADNTSRDTRCPNS</sequence>
<feature type="non-terminal residue" evidence="2">
    <location>
        <position position="1"/>
    </location>
</feature>
<protein>
    <submittedName>
        <fullName evidence="2">Uncharacterized protein</fullName>
    </submittedName>
</protein>
<gene>
    <name evidence="1" type="ORF">CH063_09165</name>
    <name evidence="2" type="ORF">CH063_14248</name>
</gene>
<organism evidence="2 3">
    <name type="scientific">Colletotrichum higginsianum (strain IMI 349063)</name>
    <name type="common">Crucifer anthracnose fungus</name>
    <dbReference type="NCBI Taxonomy" id="759273"/>
    <lineage>
        <taxon>Eukaryota</taxon>
        <taxon>Fungi</taxon>
        <taxon>Dikarya</taxon>
        <taxon>Ascomycota</taxon>
        <taxon>Pezizomycotina</taxon>
        <taxon>Sordariomycetes</taxon>
        <taxon>Hypocreomycetidae</taxon>
        <taxon>Glomerellales</taxon>
        <taxon>Glomerellaceae</taxon>
        <taxon>Colletotrichum</taxon>
        <taxon>Colletotrichum destructivum species complex</taxon>
    </lineage>
</organism>
<dbReference type="HOGENOM" id="CLU_2203179_0_0_1"/>
<proteinExistence type="predicted"/>
<name>H1VXS1_COLHI</name>
<reference evidence="2" key="1">
    <citation type="submission" date="2011-12" db="EMBL/GenBank/DDBJ databases">
        <title>The genome sequence of Colletotrichum higginsianum IMI 34906.</title>
        <authorList>
            <person name="Ma L.-J."/>
            <person name="O'Connell R."/>
            <person name="van Themaat E.V.L."/>
            <person name="Stueber K."/>
            <person name="Young S.K."/>
            <person name="Zeng Q."/>
            <person name="Gargeya S."/>
            <person name="Fitzgerald M."/>
            <person name="Haas B."/>
            <person name="Abouelleil A."/>
            <person name="Alvarado L."/>
            <person name="Arachchi H.M."/>
            <person name="Berlin A."/>
            <person name="Chapman S.B."/>
            <person name="Gearin G."/>
            <person name="Goldberg J."/>
            <person name="Griggs A."/>
            <person name="Gujja S."/>
            <person name="Hansen M."/>
            <person name="Heiman D."/>
            <person name="Howarth C."/>
            <person name="Larimer J."/>
            <person name="Lui A."/>
            <person name="MacDonald P.J.P."/>
            <person name="McCowen C."/>
            <person name="Montmayeur A."/>
            <person name="Murphy C."/>
            <person name="Neiman D."/>
            <person name="Pearson M."/>
            <person name="Priest M."/>
            <person name="Roberts A."/>
            <person name="Saif S."/>
            <person name="Shea T."/>
            <person name="Sisk P."/>
            <person name="Stolte C."/>
            <person name="Sykes S."/>
            <person name="Wortman J."/>
            <person name="Nusbaum C."/>
            <person name="Birren B."/>
        </authorList>
    </citation>
    <scope>NUCLEOTIDE SEQUENCE</scope>
    <source>
        <strain evidence="2">IMI 349063</strain>
    </source>
</reference>